<dbReference type="AlphaFoldDB" id="A0A7R9P6X2"/>
<feature type="region of interest" description="Disordered" evidence="1">
    <location>
        <begin position="45"/>
        <end position="95"/>
    </location>
</feature>
<evidence type="ECO:0000256" key="1">
    <source>
        <dbReference type="SAM" id="MobiDB-lite"/>
    </source>
</evidence>
<name>A0A7R9P6X2_TIMCA</name>
<sequence>MEWASFLCENGPFHSSLGEMARKVTKHHYVASVPREPVFVHRGYSTDGEESQRGAASDRTVSEYVSINERRPPPRPPNRKNKYRPPPPPSDVEGSEIYVTSAAYRAPSEIRLDSSLETRINLSRHAVGQLRKWNKLATPCCWETRKSLSRHAVGQIRSLNKPVTLCCWAT</sequence>
<gene>
    <name evidence="2" type="ORF">TCMB3V08_LOCUS4632</name>
</gene>
<accession>A0A7R9P6X2</accession>
<reference evidence="2" key="1">
    <citation type="submission" date="2020-11" db="EMBL/GenBank/DDBJ databases">
        <authorList>
            <person name="Tran Van P."/>
        </authorList>
    </citation>
    <scope>NUCLEOTIDE SEQUENCE</scope>
</reference>
<evidence type="ECO:0000313" key="2">
    <source>
        <dbReference type="EMBL" id="CAD7571974.1"/>
    </source>
</evidence>
<organism evidence="2">
    <name type="scientific">Timema californicum</name>
    <name type="common">California timema</name>
    <name type="synonym">Walking stick</name>
    <dbReference type="NCBI Taxonomy" id="61474"/>
    <lineage>
        <taxon>Eukaryota</taxon>
        <taxon>Metazoa</taxon>
        <taxon>Ecdysozoa</taxon>
        <taxon>Arthropoda</taxon>
        <taxon>Hexapoda</taxon>
        <taxon>Insecta</taxon>
        <taxon>Pterygota</taxon>
        <taxon>Neoptera</taxon>
        <taxon>Polyneoptera</taxon>
        <taxon>Phasmatodea</taxon>
        <taxon>Timematodea</taxon>
        <taxon>Timematoidea</taxon>
        <taxon>Timematidae</taxon>
        <taxon>Timema</taxon>
    </lineage>
</organism>
<proteinExistence type="predicted"/>
<dbReference type="EMBL" id="OE180796">
    <property type="protein sequence ID" value="CAD7571974.1"/>
    <property type="molecule type" value="Genomic_DNA"/>
</dbReference>
<protein>
    <submittedName>
        <fullName evidence="2">(California timema) hypothetical protein</fullName>
    </submittedName>
</protein>